<evidence type="ECO:0008006" key="4">
    <source>
        <dbReference type="Google" id="ProtNLM"/>
    </source>
</evidence>
<feature type="compositionally biased region" description="Basic residues" evidence="1">
    <location>
        <begin position="85"/>
        <end position="94"/>
    </location>
</feature>
<keyword evidence="3" id="KW-1185">Reference proteome</keyword>
<organism evidence="2 3">
    <name type="scientific">Lyngbya confervoides BDU141951</name>
    <dbReference type="NCBI Taxonomy" id="1574623"/>
    <lineage>
        <taxon>Bacteria</taxon>
        <taxon>Bacillati</taxon>
        <taxon>Cyanobacteriota</taxon>
        <taxon>Cyanophyceae</taxon>
        <taxon>Oscillatoriophycideae</taxon>
        <taxon>Oscillatoriales</taxon>
        <taxon>Microcoleaceae</taxon>
        <taxon>Lyngbya</taxon>
    </lineage>
</organism>
<dbReference type="Gene3D" id="1.10.10.60">
    <property type="entry name" value="Homeodomain-like"/>
    <property type="match status" value="1"/>
</dbReference>
<evidence type="ECO:0000313" key="2">
    <source>
        <dbReference type="EMBL" id="MCM1981909.1"/>
    </source>
</evidence>
<protein>
    <recommendedName>
        <fullName evidence="4">Transposase</fullName>
    </recommendedName>
</protein>
<proteinExistence type="predicted"/>
<evidence type="ECO:0000256" key="1">
    <source>
        <dbReference type="SAM" id="MobiDB-lite"/>
    </source>
</evidence>
<dbReference type="EMBL" id="JTHE03000023">
    <property type="protein sequence ID" value="MCM1981909.1"/>
    <property type="molecule type" value="Genomic_DNA"/>
</dbReference>
<feature type="region of interest" description="Disordered" evidence="1">
    <location>
        <begin position="58"/>
        <end position="121"/>
    </location>
</feature>
<gene>
    <name evidence="2" type="ORF">QQ91_0003560</name>
</gene>
<feature type="compositionally biased region" description="Basic residues" evidence="1">
    <location>
        <begin position="60"/>
        <end position="69"/>
    </location>
</feature>
<feature type="compositionally biased region" description="Polar residues" evidence="1">
    <location>
        <begin position="70"/>
        <end position="81"/>
    </location>
</feature>
<dbReference type="RefSeq" id="WP_166280091.1">
    <property type="nucleotide sequence ID" value="NZ_JTHE03000023.1"/>
</dbReference>
<name>A0ABD4SZV4_9CYAN</name>
<accession>A0ABD4SZV4</accession>
<comment type="caution">
    <text evidence="2">The sequence shown here is derived from an EMBL/GenBank/DDBJ whole genome shotgun (WGS) entry which is preliminary data.</text>
</comment>
<dbReference type="AlphaFoldDB" id="A0ABD4SZV4"/>
<dbReference type="Proteomes" id="UP000031561">
    <property type="component" value="Unassembled WGS sequence"/>
</dbReference>
<evidence type="ECO:0000313" key="3">
    <source>
        <dbReference type="Proteomes" id="UP000031561"/>
    </source>
</evidence>
<sequence>MTRSKLSAADKQDLIQLFKETSETITNLAERFGVSVSTARRILKLEIMPEEYEAIVTRRQGTRQGKKHTPSANSSANSQAEMPSKRSRRTRHRRVSPDPEDGALSPKPTLPDPKQAPSVLSAQEEEDIIIPGNGTQQAESSADTGSRSAPLQVLPIDDADLPKQCYLVVDRASELITRPLKDFSELGAVPQEEESAQTLPVFSNHKLASRFLRRSQRVVKIPNTDLLEKTYPLLSARGIKRILYDGQVFTLVTS</sequence>
<reference evidence="2 3" key="1">
    <citation type="journal article" date="2015" name="Genome Announc.">
        <title>Draft Genome Sequence of Filamentous Marine Cyanobacterium Lyngbya confervoides Strain BDU141951.</title>
        <authorList>
            <person name="Chandrababunaidu M.M."/>
            <person name="Sen D."/>
            <person name="Tripathy S."/>
        </authorList>
    </citation>
    <scope>NUCLEOTIDE SEQUENCE [LARGE SCALE GENOMIC DNA]</scope>
    <source>
        <strain evidence="2 3">BDU141951</strain>
    </source>
</reference>